<evidence type="ECO:0000313" key="1">
    <source>
        <dbReference type="EMBL" id="TGJ80334.1"/>
    </source>
</evidence>
<reference evidence="1 2" key="1">
    <citation type="submission" date="2019-03" db="EMBL/GenBank/DDBJ databases">
        <title>Draft genome sequence of Xylaria hypoxylon DSM 108379, a ubiquitous saprotrophic-parasitic fungi on hardwood.</title>
        <authorList>
            <person name="Buettner E."/>
            <person name="Leonhardt S."/>
            <person name="Gebauer A.M."/>
            <person name="Liers C."/>
            <person name="Hofrichter M."/>
            <person name="Kellner H."/>
        </authorList>
    </citation>
    <scope>NUCLEOTIDE SEQUENCE [LARGE SCALE GENOMIC DNA]</scope>
    <source>
        <strain evidence="1 2">DSM 108379</strain>
    </source>
</reference>
<dbReference type="EMBL" id="SKBN01000227">
    <property type="protein sequence ID" value="TGJ80334.1"/>
    <property type="molecule type" value="Genomic_DNA"/>
</dbReference>
<dbReference type="PANTHER" id="PTHR39598:SF1">
    <property type="entry name" value="AUSTINOID BIOSYNTHESIS CLUSTERS PROTEIN F-RELATED"/>
    <property type="match status" value="1"/>
</dbReference>
<dbReference type="InterPro" id="IPR032710">
    <property type="entry name" value="NTF2-like_dom_sf"/>
</dbReference>
<dbReference type="STRING" id="37992.A0A4Z0Y966"/>
<dbReference type="AlphaFoldDB" id="A0A4Z0Y966"/>
<protein>
    <recommendedName>
        <fullName evidence="3">SnoaL-like domain-containing protein</fullName>
    </recommendedName>
</protein>
<dbReference type="Gene3D" id="3.10.450.50">
    <property type="match status" value="1"/>
</dbReference>
<comment type="caution">
    <text evidence="1">The sequence shown here is derived from an EMBL/GenBank/DDBJ whole genome shotgun (WGS) entry which is preliminary data.</text>
</comment>
<evidence type="ECO:0008006" key="3">
    <source>
        <dbReference type="Google" id="ProtNLM"/>
    </source>
</evidence>
<dbReference type="OrthoDB" id="3758478at2759"/>
<dbReference type="PANTHER" id="PTHR39598">
    <property type="entry name" value="AUSTINOL SYNTHESIS PROTEIN F-RELATED"/>
    <property type="match status" value="1"/>
</dbReference>
<evidence type="ECO:0000313" key="2">
    <source>
        <dbReference type="Proteomes" id="UP000297716"/>
    </source>
</evidence>
<accession>A0A4Z0Y966</accession>
<dbReference type="SUPFAM" id="SSF54427">
    <property type="entry name" value="NTF2-like"/>
    <property type="match status" value="1"/>
</dbReference>
<keyword evidence="2" id="KW-1185">Reference proteome</keyword>
<dbReference type="Proteomes" id="UP000297716">
    <property type="component" value="Unassembled WGS sequence"/>
</dbReference>
<gene>
    <name evidence="1" type="ORF">E0Z10_g8430</name>
</gene>
<name>A0A4Z0Y966_9PEZI</name>
<dbReference type="InterPro" id="IPR050977">
    <property type="entry name" value="Fungal_Meroterpenoid_Isomerase"/>
</dbReference>
<proteinExistence type="predicted"/>
<sequence length="145" mass="16551">MPSQLRQTALAVVDAYNKWTVEGIMALRTEDCVNQIIPRSLGRPAMDNTAYEEYFRSVMPHINNFAVTIDDIIVDPRENKVAIWAHSSASTEIGPYNNEYVFILYMNEAGDKITKFHEFVDSSYSVAFFPKLREHLAQKASATRE</sequence>
<organism evidence="1 2">
    <name type="scientific">Xylaria hypoxylon</name>
    <dbReference type="NCBI Taxonomy" id="37992"/>
    <lineage>
        <taxon>Eukaryota</taxon>
        <taxon>Fungi</taxon>
        <taxon>Dikarya</taxon>
        <taxon>Ascomycota</taxon>
        <taxon>Pezizomycotina</taxon>
        <taxon>Sordariomycetes</taxon>
        <taxon>Xylariomycetidae</taxon>
        <taxon>Xylariales</taxon>
        <taxon>Xylariaceae</taxon>
        <taxon>Xylaria</taxon>
    </lineage>
</organism>